<evidence type="ECO:0000256" key="2">
    <source>
        <dbReference type="ARBA" id="ARBA00005402"/>
    </source>
</evidence>
<dbReference type="STRING" id="418985.A0A1V9XLC1"/>
<keyword evidence="5 7" id="KW-0472">Membrane</keyword>
<dbReference type="GO" id="GO:0006695">
    <property type="term" value="P:cholesterol biosynthetic process"/>
    <property type="evidence" value="ECO:0007669"/>
    <property type="project" value="TreeGrafter"/>
</dbReference>
<evidence type="ECO:0000256" key="3">
    <source>
        <dbReference type="ARBA" id="ARBA00022692"/>
    </source>
</evidence>
<protein>
    <submittedName>
        <fullName evidence="8">Lamin-B receptor-like</fullName>
    </submittedName>
</protein>
<feature type="transmembrane region" description="Helical" evidence="7">
    <location>
        <begin position="262"/>
        <end position="283"/>
    </location>
</feature>
<gene>
    <name evidence="8" type="ORF">BIW11_09169</name>
</gene>
<dbReference type="Gene3D" id="1.20.120.1630">
    <property type="match status" value="1"/>
</dbReference>
<dbReference type="PANTHER" id="PTHR21257:SF52">
    <property type="entry name" value="DELTA(14)-STEROL REDUCTASE TM7SF2"/>
    <property type="match status" value="1"/>
</dbReference>
<dbReference type="GO" id="GO:0050613">
    <property type="term" value="F:Delta14-sterol reductase activity"/>
    <property type="evidence" value="ECO:0007669"/>
    <property type="project" value="TreeGrafter"/>
</dbReference>
<keyword evidence="8" id="KW-0675">Receptor</keyword>
<dbReference type="PANTHER" id="PTHR21257">
    <property type="entry name" value="DELTA(14)-STEROL REDUCTASE"/>
    <property type="match status" value="1"/>
</dbReference>
<comment type="similarity">
    <text evidence="2">Belongs to the ERG4/ERG24 family.</text>
</comment>
<feature type="transmembrane region" description="Helical" evidence="7">
    <location>
        <begin position="363"/>
        <end position="384"/>
    </location>
</feature>
<dbReference type="GO" id="GO:0005789">
    <property type="term" value="C:endoplasmic reticulum membrane"/>
    <property type="evidence" value="ECO:0007669"/>
    <property type="project" value="TreeGrafter"/>
</dbReference>
<proteinExistence type="inferred from homology"/>
<keyword evidence="4 7" id="KW-1133">Transmembrane helix</keyword>
<feature type="transmembrane region" description="Helical" evidence="7">
    <location>
        <begin position="182"/>
        <end position="201"/>
    </location>
</feature>
<evidence type="ECO:0000256" key="1">
    <source>
        <dbReference type="ARBA" id="ARBA00004141"/>
    </source>
</evidence>
<name>A0A1V9XLC1_9ACAR</name>
<evidence type="ECO:0000313" key="8">
    <source>
        <dbReference type="EMBL" id="OQR74307.1"/>
    </source>
</evidence>
<feature type="transmembrane region" description="Helical" evidence="7">
    <location>
        <begin position="230"/>
        <end position="250"/>
    </location>
</feature>
<feature type="compositionally biased region" description="Basic residues" evidence="6">
    <location>
        <begin position="90"/>
        <end position="100"/>
    </location>
</feature>
<dbReference type="EMBL" id="MNPL01008250">
    <property type="protein sequence ID" value="OQR74307.1"/>
    <property type="molecule type" value="Genomic_DNA"/>
</dbReference>
<dbReference type="FunCoup" id="A0A1V9XLC1">
    <property type="interactions" value="483"/>
</dbReference>
<feature type="transmembrane region" description="Helical" evidence="7">
    <location>
        <begin position="390"/>
        <end position="410"/>
    </location>
</feature>
<accession>A0A1V9XLC1</accession>
<evidence type="ECO:0000256" key="5">
    <source>
        <dbReference type="ARBA" id="ARBA00023136"/>
    </source>
</evidence>
<dbReference type="Pfam" id="PF01222">
    <property type="entry name" value="ERG4_ERG24"/>
    <property type="match status" value="1"/>
</dbReference>
<dbReference type="GO" id="GO:0005637">
    <property type="term" value="C:nuclear inner membrane"/>
    <property type="evidence" value="ECO:0007669"/>
    <property type="project" value="TreeGrafter"/>
</dbReference>
<sequence>MAKSLSPSKGSAPRGRPRTRIPERKDAAGGDGKTAESRPKSKGRSKSRGRSPTSKTTKGKRKSSASAKRVPSNPRGRSQSKSRKAEPKPRSRSASRKSVSRKSISTAEKVEERQTSELRQRRSAAARDTAKPPKSVSAETEVPKTRSMTADQKAPQAKAAKIVELLSKVVTQVKAFGYRRTFVAAWWMISLPVFVLGLHLLCNRDGCYLRLNFIIPKCFSVYADTEFLKFNIYVVAMQFALSALPVGQVVPGFGYRRTNQFYRCNAGFCLLASVVVFLVGLFYYRVPEFSAMRSHRFQCMSATTIVAFGISALLYVKSFIAHSRTINRGSPCSPGIENNLLHDFVHGREVSPKIGRTLDLGLVILRAGNFIWIVIAIMSLIQAGSARGPFYGWNYSTLMVTSMHMIYIVVKSCHEEQLLKSALIQQGVGFLYVFTALVLMPFCATLPMRYLIEANVPDFPGFVYPAIIMLYLIGMYFMISANTLKLINARAGGKTIRFGPYALIRHPNYLGELLIILSWSIPCGKVLLPYTHLLFVVLLVVCRTIMIEKDTNADYRNYQQQVRYRILPFIF</sequence>
<evidence type="ECO:0000313" key="9">
    <source>
        <dbReference type="Proteomes" id="UP000192247"/>
    </source>
</evidence>
<keyword evidence="9" id="KW-1185">Reference proteome</keyword>
<reference evidence="8 9" key="1">
    <citation type="journal article" date="2017" name="Gigascience">
        <title>Draft genome of the honey bee ectoparasitic mite, Tropilaelaps mercedesae, is shaped by the parasitic life history.</title>
        <authorList>
            <person name="Dong X."/>
            <person name="Armstrong S.D."/>
            <person name="Xia D."/>
            <person name="Makepeace B.L."/>
            <person name="Darby A.C."/>
            <person name="Kadowaki T."/>
        </authorList>
    </citation>
    <scope>NUCLEOTIDE SEQUENCE [LARGE SCALE GENOMIC DNA]</scope>
    <source>
        <strain evidence="8">Wuxi-XJTLU</strain>
    </source>
</reference>
<feature type="transmembrane region" description="Helical" evidence="7">
    <location>
        <begin position="527"/>
        <end position="546"/>
    </location>
</feature>
<keyword evidence="3 7" id="KW-0812">Transmembrane</keyword>
<comment type="subcellular location">
    <subcellularLocation>
        <location evidence="1">Membrane</location>
        <topology evidence="1">Multi-pass membrane protein</topology>
    </subcellularLocation>
</comment>
<evidence type="ECO:0000256" key="6">
    <source>
        <dbReference type="SAM" id="MobiDB-lite"/>
    </source>
</evidence>
<dbReference type="OrthoDB" id="5326588at2759"/>
<organism evidence="8 9">
    <name type="scientific">Tropilaelaps mercedesae</name>
    <dbReference type="NCBI Taxonomy" id="418985"/>
    <lineage>
        <taxon>Eukaryota</taxon>
        <taxon>Metazoa</taxon>
        <taxon>Ecdysozoa</taxon>
        <taxon>Arthropoda</taxon>
        <taxon>Chelicerata</taxon>
        <taxon>Arachnida</taxon>
        <taxon>Acari</taxon>
        <taxon>Parasitiformes</taxon>
        <taxon>Mesostigmata</taxon>
        <taxon>Gamasina</taxon>
        <taxon>Dermanyssoidea</taxon>
        <taxon>Laelapidae</taxon>
        <taxon>Tropilaelaps</taxon>
    </lineage>
</organism>
<feature type="transmembrane region" description="Helical" evidence="7">
    <location>
        <begin position="295"/>
        <end position="316"/>
    </location>
</feature>
<feature type="compositionally biased region" description="Basic and acidic residues" evidence="6">
    <location>
        <begin position="20"/>
        <end position="39"/>
    </location>
</feature>
<evidence type="ECO:0000256" key="7">
    <source>
        <dbReference type="SAM" id="Phobius"/>
    </source>
</evidence>
<feature type="transmembrane region" description="Helical" evidence="7">
    <location>
        <begin position="462"/>
        <end position="481"/>
    </location>
</feature>
<dbReference type="AlphaFoldDB" id="A0A1V9XLC1"/>
<feature type="compositionally biased region" description="Basic and acidic residues" evidence="6">
    <location>
        <begin position="108"/>
        <end position="120"/>
    </location>
</feature>
<comment type="caution">
    <text evidence="8">The sequence shown here is derived from an EMBL/GenBank/DDBJ whole genome shotgun (WGS) entry which is preliminary data.</text>
</comment>
<feature type="compositionally biased region" description="Basic residues" evidence="6">
    <location>
        <begin position="40"/>
        <end position="49"/>
    </location>
</feature>
<dbReference type="InterPro" id="IPR001171">
    <property type="entry name" value="ERG24_DHCR-like"/>
</dbReference>
<dbReference type="Proteomes" id="UP000192247">
    <property type="component" value="Unassembled WGS sequence"/>
</dbReference>
<evidence type="ECO:0000256" key="4">
    <source>
        <dbReference type="ARBA" id="ARBA00022989"/>
    </source>
</evidence>
<dbReference type="InParanoid" id="A0A1V9XLC1"/>
<feature type="transmembrane region" description="Helical" evidence="7">
    <location>
        <begin position="430"/>
        <end position="450"/>
    </location>
</feature>
<feature type="region of interest" description="Disordered" evidence="6">
    <location>
        <begin position="1"/>
        <end position="153"/>
    </location>
</feature>